<protein>
    <submittedName>
        <fullName evidence="1">Uncharacterized protein</fullName>
    </submittedName>
</protein>
<dbReference type="EMBL" id="VSRR010152130">
    <property type="protein sequence ID" value="MPD06611.1"/>
    <property type="molecule type" value="Genomic_DNA"/>
</dbReference>
<evidence type="ECO:0000313" key="2">
    <source>
        <dbReference type="Proteomes" id="UP000324222"/>
    </source>
</evidence>
<name>A0A5B7KCK9_PORTR</name>
<comment type="caution">
    <text evidence="1">The sequence shown here is derived from an EMBL/GenBank/DDBJ whole genome shotgun (WGS) entry which is preliminary data.</text>
</comment>
<gene>
    <name evidence="1" type="ORF">E2C01_102431</name>
</gene>
<sequence length="77" mass="8797">MVGTHEKGIGRGLVSEVEVVMVGGRWPVGRSERRWRECVMEDMNLLGIQDVAQNHHLWKAAIDHSTPHLKWENANIK</sequence>
<dbReference type="Proteomes" id="UP000324222">
    <property type="component" value="Unassembled WGS sequence"/>
</dbReference>
<organism evidence="1 2">
    <name type="scientific">Portunus trituberculatus</name>
    <name type="common">Swimming crab</name>
    <name type="synonym">Neptunus trituberculatus</name>
    <dbReference type="NCBI Taxonomy" id="210409"/>
    <lineage>
        <taxon>Eukaryota</taxon>
        <taxon>Metazoa</taxon>
        <taxon>Ecdysozoa</taxon>
        <taxon>Arthropoda</taxon>
        <taxon>Crustacea</taxon>
        <taxon>Multicrustacea</taxon>
        <taxon>Malacostraca</taxon>
        <taxon>Eumalacostraca</taxon>
        <taxon>Eucarida</taxon>
        <taxon>Decapoda</taxon>
        <taxon>Pleocyemata</taxon>
        <taxon>Brachyura</taxon>
        <taxon>Eubrachyura</taxon>
        <taxon>Portunoidea</taxon>
        <taxon>Portunidae</taxon>
        <taxon>Portuninae</taxon>
        <taxon>Portunus</taxon>
    </lineage>
</organism>
<evidence type="ECO:0000313" key="1">
    <source>
        <dbReference type="EMBL" id="MPD06611.1"/>
    </source>
</evidence>
<reference evidence="1 2" key="1">
    <citation type="submission" date="2019-05" db="EMBL/GenBank/DDBJ databases">
        <title>Another draft genome of Portunus trituberculatus and its Hox gene families provides insights of decapod evolution.</title>
        <authorList>
            <person name="Jeong J.-H."/>
            <person name="Song I."/>
            <person name="Kim S."/>
            <person name="Choi T."/>
            <person name="Kim D."/>
            <person name="Ryu S."/>
            <person name="Kim W."/>
        </authorList>
    </citation>
    <scope>NUCLEOTIDE SEQUENCE [LARGE SCALE GENOMIC DNA]</scope>
    <source>
        <tissue evidence="1">Muscle</tissue>
    </source>
</reference>
<keyword evidence="2" id="KW-1185">Reference proteome</keyword>
<dbReference type="AlphaFoldDB" id="A0A5B7KCK9"/>
<accession>A0A5B7KCK9</accession>
<proteinExistence type="predicted"/>